<sequence length="506" mass="57228">MNVIVIACNGLHLGFLGPYGNPWIETPNLDRLASEGVVFDHHYPENLTTLPTRRSWWTGRYGFHDPDQGWTPLRPDEPILPDLLYDRGVRSALISDVPMLRQAGHGFGRGFDEVVWIRGQGYDPYILPDDPRASGVSLDDEPGLRLPPEDDPDRELWTLRWEQYLRNRAALGLDTEENAGSGRAVRAAIDWLERSQDEPGPFALWLDLFGPHGPWDPPAADRDRYVSVEPDDFEAGEEGDLDEPDDEEGREAEAEDLFVEDVPVLIDVPPGPVGDVISEEELFRLRRTYAGSVTALDRQIGHLFDALRRLGRLDDTLVVFTSDQGEPLGEHGFVRRFRPWLHEELVHTPLIVRLPGAEHGGKRHQAIVQSVDLLPTILSALDPGAPAADPDRPAPHGRDLLELIRGKATKFRDFACMGMDVEEFALRTHYWHLVVPIEADPDDPPRSVELYRKPEDRWEQNDEAARHPDLIEHLELVLRRFVAAVERDDLSQALPLRELALFPPQV</sequence>
<dbReference type="PANTHER" id="PTHR42693">
    <property type="entry name" value="ARYLSULFATASE FAMILY MEMBER"/>
    <property type="match status" value="1"/>
</dbReference>
<dbReference type="InterPro" id="IPR050738">
    <property type="entry name" value="Sulfatase"/>
</dbReference>
<dbReference type="EMBL" id="CP036426">
    <property type="protein sequence ID" value="QDV38343.1"/>
    <property type="molecule type" value="Genomic_DNA"/>
</dbReference>
<feature type="region of interest" description="Disordered" evidence="2">
    <location>
        <begin position="230"/>
        <end position="252"/>
    </location>
</feature>
<keyword evidence="4" id="KW-0378">Hydrolase</keyword>
<dbReference type="RefSeq" id="WP_145276761.1">
    <property type="nucleotide sequence ID" value="NZ_CP036426.1"/>
</dbReference>
<dbReference type="Proteomes" id="UP000317835">
    <property type="component" value="Chromosome"/>
</dbReference>
<evidence type="ECO:0000256" key="2">
    <source>
        <dbReference type="SAM" id="MobiDB-lite"/>
    </source>
</evidence>
<dbReference type="GO" id="GO:0004065">
    <property type="term" value="F:arylsulfatase activity"/>
    <property type="evidence" value="ECO:0007669"/>
    <property type="project" value="UniProtKB-EC"/>
</dbReference>
<dbReference type="KEGG" id="tpla:ElP_62950"/>
<dbReference type="AlphaFoldDB" id="A0A518HBU7"/>
<keyword evidence="5" id="KW-1185">Reference proteome</keyword>
<accession>A0A518HBU7</accession>
<evidence type="ECO:0000313" key="5">
    <source>
        <dbReference type="Proteomes" id="UP000317835"/>
    </source>
</evidence>
<evidence type="ECO:0000313" key="4">
    <source>
        <dbReference type="EMBL" id="QDV38343.1"/>
    </source>
</evidence>
<dbReference type="CDD" id="cd16148">
    <property type="entry name" value="sulfatase_like"/>
    <property type="match status" value="1"/>
</dbReference>
<name>A0A518HBU7_9BACT</name>
<dbReference type="InterPro" id="IPR017850">
    <property type="entry name" value="Alkaline_phosphatase_core_sf"/>
</dbReference>
<evidence type="ECO:0000256" key="1">
    <source>
        <dbReference type="ARBA" id="ARBA00008779"/>
    </source>
</evidence>
<dbReference type="SUPFAM" id="SSF53649">
    <property type="entry name" value="Alkaline phosphatase-like"/>
    <property type="match status" value="1"/>
</dbReference>
<feature type="domain" description="Sulfatase N-terminal" evidence="3">
    <location>
        <begin position="2"/>
        <end position="382"/>
    </location>
</feature>
<comment type="similarity">
    <text evidence="1">Belongs to the sulfatase family.</text>
</comment>
<evidence type="ECO:0000259" key="3">
    <source>
        <dbReference type="Pfam" id="PF00884"/>
    </source>
</evidence>
<dbReference type="PANTHER" id="PTHR42693:SF33">
    <property type="entry name" value="ARYLSULFATASE"/>
    <property type="match status" value="1"/>
</dbReference>
<gene>
    <name evidence="4" type="ORF">ElP_62950</name>
</gene>
<dbReference type="OrthoDB" id="265007at2"/>
<dbReference type="InterPro" id="IPR000917">
    <property type="entry name" value="Sulfatase_N"/>
</dbReference>
<dbReference type="Gene3D" id="3.40.720.10">
    <property type="entry name" value="Alkaline Phosphatase, subunit A"/>
    <property type="match status" value="1"/>
</dbReference>
<dbReference type="Pfam" id="PF00884">
    <property type="entry name" value="Sulfatase"/>
    <property type="match status" value="1"/>
</dbReference>
<organism evidence="4 5">
    <name type="scientific">Tautonia plasticadhaerens</name>
    <dbReference type="NCBI Taxonomy" id="2527974"/>
    <lineage>
        <taxon>Bacteria</taxon>
        <taxon>Pseudomonadati</taxon>
        <taxon>Planctomycetota</taxon>
        <taxon>Planctomycetia</taxon>
        <taxon>Isosphaerales</taxon>
        <taxon>Isosphaeraceae</taxon>
        <taxon>Tautonia</taxon>
    </lineage>
</organism>
<proteinExistence type="inferred from homology"/>
<feature type="region of interest" description="Disordered" evidence="2">
    <location>
        <begin position="130"/>
        <end position="151"/>
    </location>
</feature>
<protein>
    <submittedName>
        <fullName evidence="4">Arylsulfatase</fullName>
        <ecNumber evidence="4">3.1.6.1</ecNumber>
    </submittedName>
</protein>
<reference evidence="4 5" key="1">
    <citation type="submission" date="2019-02" db="EMBL/GenBank/DDBJ databases">
        <title>Deep-cultivation of Planctomycetes and their phenomic and genomic characterization uncovers novel biology.</title>
        <authorList>
            <person name="Wiegand S."/>
            <person name="Jogler M."/>
            <person name="Boedeker C."/>
            <person name="Pinto D."/>
            <person name="Vollmers J."/>
            <person name="Rivas-Marin E."/>
            <person name="Kohn T."/>
            <person name="Peeters S.H."/>
            <person name="Heuer A."/>
            <person name="Rast P."/>
            <person name="Oberbeckmann S."/>
            <person name="Bunk B."/>
            <person name="Jeske O."/>
            <person name="Meyerdierks A."/>
            <person name="Storesund J.E."/>
            <person name="Kallscheuer N."/>
            <person name="Luecker S."/>
            <person name="Lage O.M."/>
            <person name="Pohl T."/>
            <person name="Merkel B.J."/>
            <person name="Hornburger P."/>
            <person name="Mueller R.-W."/>
            <person name="Bruemmer F."/>
            <person name="Labrenz M."/>
            <person name="Spormann A.M."/>
            <person name="Op den Camp H."/>
            <person name="Overmann J."/>
            <person name="Amann R."/>
            <person name="Jetten M.S.M."/>
            <person name="Mascher T."/>
            <person name="Medema M.H."/>
            <person name="Devos D.P."/>
            <person name="Kaster A.-K."/>
            <person name="Ovreas L."/>
            <person name="Rohde M."/>
            <person name="Galperin M.Y."/>
            <person name="Jogler C."/>
        </authorList>
    </citation>
    <scope>NUCLEOTIDE SEQUENCE [LARGE SCALE GENOMIC DNA]</scope>
    <source>
        <strain evidence="4 5">ElP</strain>
    </source>
</reference>
<dbReference type="EC" id="3.1.6.1" evidence="4"/>